<evidence type="ECO:0000313" key="9">
    <source>
        <dbReference type="EMBL" id="MBK1643586.1"/>
    </source>
</evidence>
<evidence type="ECO:0000256" key="6">
    <source>
        <dbReference type="SAM" id="MobiDB-lite"/>
    </source>
</evidence>
<dbReference type="GO" id="GO:0015074">
    <property type="term" value="P:DNA integration"/>
    <property type="evidence" value="ECO:0007669"/>
    <property type="project" value="UniProtKB-KW"/>
</dbReference>
<keyword evidence="4" id="KW-0233">DNA recombination</keyword>
<evidence type="ECO:0000256" key="1">
    <source>
        <dbReference type="ARBA" id="ARBA00008857"/>
    </source>
</evidence>
<dbReference type="GO" id="GO:0003677">
    <property type="term" value="F:DNA binding"/>
    <property type="evidence" value="ECO:0007669"/>
    <property type="project" value="UniProtKB-UniRule"/>
</dbReference>
<feature type="domain" description="Tyr recombinase" evidence="7">
    <location>
        <begin position="201"/>
        <end position="380"/>
    </location>
</feature>
<dbReference type="Gene3D" id="3.30.160.390">
    <property type="entry name" value="Integrase, DNA-binding domain"/>
    <property type="match status" value="1"/>
</dbReference>
<proteinExistence type="inferred from homology"/>
<dbReference type="AlphaFoldDB" id="A0A9X0WFH4"/>
<dbReference type="SUPFAM" id="SSF56349">
    <property type="entry name" value="DNA breaking-rejoining enzymes"/>
    <property type="match status" value="1"/>
</dbReference>
<evidence type="ECO:0000256" key="4">
    <source>
        <dbReference type="ARBA" id="ARBA00023172"/>
    </source>
</evidence>
<dbReference type="PROSITE" id="PS51900">
    <property type="entry name" value="CB"/>
    <property type="match status" value="1"/>
</dbReference>
<name>A0A9X0WFH4_9GAMM</name>
<dbReference type="InterPro" id="IPR002104">
    <property type="entry name" value="Integrase_catalytic"/>
</dbReference>
<reference evidence="9 10" key="1">
    <citation type="journal article" date="2020" name="Microorganisms">
        <title>Osmotic Adaptation and Compatible Solute Biosynthesis of Phototrophic Bacteria as Revealed from Genome Analyses.</title>
        <authorList>
            <person name="Imhoff J.F."/>
            <person name="Rahn T."/>
            <person name="Kunzel S."/>
            <person name="Keller A."/>
            <person name="Neulinger S.C."/>
        </authorList>
    </citation>
    <scope>NUCLEOTIDE SEQUENCE [LARGE SCALE GENOMIC DNA]</scope>
    <source>
        <strain evidence="9 10">DSM 21303</strain>
    </source>
</reference>
<dbReference type="PANTHER" id="PTHR30629:SF2">
    <property type="entry name" value="PROPHAGE INTEGRASE INTS-RELATED"/>
    <property type="match status" value="1"/>
</dbReference>
<organism evidence="9 10">
    <name type="scientific">Thiocapsa imhoffii</name>
    <dbReference type="NCBI Taxonomy" id="382777"/>
    <lineage>
        <taxon>Bacteria</taxon>
        <taxon>Pseudomonadati</taxon>
        <taxon>Pseudomonadota</taxon>
        <taxon>Gammaproteobacteria</taxon>
        <taxon>Chromatiales</taxon>
        <taxon>Chromatiaceae</taxon>
        <taxon>Thiocapsa</taxon>
    </lineage>
</organism>
<comment type="caution">
    <text evidence="9">The sequence shown here is derived from an EMBL/GenBank/DDBJ whole genome shotgun (WGS) entry which is preliminary data.</text>
</comment>
<dbReference type="Gene3D" id="1.10.150.130">
    <property type="match status" value="1"/>
</dbReference>
<comment type="similarity">
    <text evidence="1">Belongs to the 'phage' integrase family.</text>
</comment>
<dbReference type="InterPro" id="IPR025166">
    <property type="entry name" value="Integrase_DNA_bind_dom"/>
</dbReference>
<dbReference type="InterPro" id="IPR010998">
    <property type="entry name" value="Integrase_recombinase_N"/>
</dbReference>
<evidence type="ECO:0000313" key="10">
    <source>
        <dbReference type="Proteomes" id="UP001138802"/>
    </source>
</evidence>
<dbReference type="RefSeq" id="WP_200386398.1">
    <property type="nucleotide sequence ID" value="NZ_NRSD01000002.1"/>
</dbReference>
<accession>A0A9X0WFH4</accession>
<dbReference type="Pfam" id="PF22022">
    <property type="entry name" value="Phage_int_M"/>
    <property type="match status" value="1"/>
</dbReference>
<dbReference type="InterPro" id="IPR050808">
    <property type="entry name" value="Phage_Integrase"/>
</dbReference>
<dbReference type="PROSITE" id="PS51898">
    <property type="entry name" value="TYR_RECOMBINASE"/>
    <property type="match status" value="1"/>
</dbReference>
<keyword evidence="2" id="KW-0229">DNA integration</keyword>
<sequence length="414" mass="46141">MAKLTARTITTAKPGRHSDGGGLLLQVSPTGVRKWILRYQISGRRRDLVMGHYPEVTLAAARAKAAQLRSMARSGQDPAIQPATPLATPTFTQAAARYIRSHRHGWKNRKHARQWVATMKTYARPIIGAKAVDAVTTEDILAILKAIWTTKTETAKRVQGRVENILDWCAARQYRDQSNPARWRGHLDHLLPKPTKVRRVQHHPAMPYTEVPRFLVELAAVEGVAALALRFAILTATRTGETLGARWEEIDLEAAVWTIPAERMKAAREHRVPLTEAALSILRALPQVSGEVWVFPGARQGRPLSAMALLMTMRRLGYGVNGTRGAYVPHGFRSSFRDWCGEVSSYPREVAEAALAHVNADKVESAYARGDLFMKRRRLMAAWSDWCARSPASVSNFSNRARGTSRSHQGNNRT</sequence>
<dbReference type="PANTHER" id="PTHR30629">
    <property type="entry name" value="PROPHAGE INTEGRASE"/>
    <property type="match status" value="1"/>
</dbReference>
<dbReference type="Pfam" id="PF00589">
    <property type="entry name" value="Phage_integrase"/>
    <property type="match status" value="1"/>
</dbReference>
<dbReference type="InterPro" id="IPR053876">
    <property type="entry name" value="Phage_int_M"/>
</dbReference>
<keyword evidence="10" id="KW-1185">Reference proteome</keyword>
<dbReference type="InterPro" id="IPR011010">
    <property type="entry name" value="DNA_brk_join_enz"/>
</dbReference>
<feature type="domain" description="Core-binding (CB)" evidence="8">
    <location>
        <begin position="89"/>
        <end position="170"/>
    </location>
</feature>
<dbReference type="Proteomes" id="UP001138802">
    <property type="component" value="Unassembled WGS sequence"/>
</dbReference>
<evidence type="ECO:0000256" key="3">
    <source>
        <dbReference type="ARBA" id="ARBA00023125"/>
    </source>
</evidence>
<dbReference type="Pfam" id="PF13356">
    <property type="entry name" value="Arm-DNA-bind_3"/>
    <property type="match status" value="1"/>
</dbReference>
<evidence type="ECO:0000259" key="7">
    <source>
        <dbReference type="PROSITE" id="PS51898"/>
    </source>
</evidence>
<dbReference type="InterPro" id="IPR038488">
    <property type="entry name" value="Integrase_DNA-bd_sf"/>
</dbReference>
<evidence type="ECO:0000256" key="2">
    <source>
        <dbReference type="ARBA" id="ARBA00022908"/>
    </source>
</evidence>
<dbReference type="CDD" id="cd00801">
    <property type="entry name" value="INT_P4_C"/>
    <property type="match status" value="1"/>
</dbReference>
<protein>
    <submittedName>
        <fullName evidence="9">Integrase</fullName>
    </submittedName>
</protein>
<dbReference type="EMBL" id="NRSD01000002">
    <property type="protein sequence ID" value="MBK1643586.1"/>
    <property type="molecule type" value="Genomic_DNA"/>
</dbReference>
<dbReference type="GO" id="GO:0006310">
    <property type="term" value="P:DNA recombination"/>
    <property type="evidence" value="ECO:0007669"/>
    <property type="project" value="UniProtKB-KW"/>
</dbReference>
<dbReference type="Gene3D" id="1.10.443.10">
    <property type="entry name" value="Intergrase catalytic core"/>
    <property type="match status" value="1"/>
</dbReference>
<evidence type="ECO:0000259" key="8">
    <source>
        <dbReference type="PROSITE" id="PS51900"/>
    </source>
</evidence>
<dbReference type="InterPro" id="IPR044068">
    <property type="entry name" value="CB"/>
</dbReference>
<dbReference type="InterPro" id="IPR013762">
    <property type="entry name" value="Integrase-like_cat_sf"/>
</dbReference>
<gene>
    <name evidence="9" type="ORF">CKO25_02715</name>
</gene>
<feature type="region of interest" description="Disordered" evidence="6">
    <location>
        <begin position="1"/>
        <end position="22"/>
    </location>
</feature>
<evidence type="ECO:0000256" key="5">
    <source>
        <dbReference type="PROSITE-ProRule" id="PRU01248"/>
    </source>
</evidence>
<keyword evidence="3 5" id="KW-0238">DNA-binding</keyword>